<gene>
    <name evidence="1" type="ORF">CMC5_029760</name>
</gene>
<evidence type="ECO:0000313" key="1">
    <source>
        <dbReference type="EMBL" id="AKT38830.1"/>
    </source>
</evidence>
<dbReference type="STRING" id="52.CMC5_029760"/>
<accession>A0A0K1ED79</accession>
<keyword evidence="2" id="KW-1185">Reference proteome</keyword>
<dbReference type="AlphaFoldDB" id="A0A0K1ED79"/>
<organism evidence="1 2">
    <name type="scientific">Chondromyces crocatus</name>
    <dbReference type="NCBI Taxonomy" id="52"/>
    <lineage>
        <taxon>Bacteria</taxon>
        <taxon>Pseudomonadati</taxon>
        <taxon>Myxococcota</taxon>
        <taxon>Polyangia</taxon>
        <taxon>Polyangiales</taxon>
        <taxon>Polyangiaceae</taxon>
        <taxon>Chondromyces</taxon>
    </lineage>
</organism>
<dbReference type="KEGG" id="ccro:CMC5_029760"/>
<evidence type="ECO:0000313" key="2">
    <source>
        <dbReference type="Proteomes" id="UP000067626"/>
    </source>
</evidence>
<proteinExistence type="predicted"/>
<dbReference type="EMBL" id="CP012159">
    <property type="protein sequence ID" value="AKT38830.1"/>
    <property type="molecule type" value="Genomic_DNA"/>
</dbReference>
<protein>
    <submittedName>
        <fullName evidence="1">Uncharacterized protein</fullName>
    </submittedName>
</protein>
<reference evidence="1 2" key="1">
    <citation type="submission" date="2015-07" db="EMBL/GenBank/DDBJ databases">
        <title>Genome analysis of myxobacterium Chondromyces crocatus Cm c5 reveals a high potential for natural compound synthesis and the genetic basis for the loss of fruiting body formation.</title>
        <authorList>
            <person name="Zaburannyi N."/>
            <person name="Bunk B."/>
            <person name="Maier J."/>
            <person name="Overmann J."/>
            <person name="Mueller R."/>
        </authorList>
    </citation>
    <scope>NUCLEOTIDE SEQUENCE [LARGE SCALE GENOMIC DNA]</scope>
    <source>
        <strain evidence="1 2">Cm c5</strain>
    </source>
</reference>
<dbReference type="Proteomes" id="UP000067626">
    <property type="component" value="Chromosome"/>
</dbReference>
<sequence>MRSVLRVSRRCLHVTEWAISAYVVGEAVCDERQANDVGTIPLSLLANELFACRPR</sequence>
<name>A0A0K1ED79_CHOCO</name>